<feature type="region of interest" description="Disordered" evidence="1">
    <location>
        <begin position="76"/>
        <end position="122"/>
    </location>
</feature>
<dbReference type="AlphaFoldDB" id="A0ABC9U0F0"/>
<organism evidence="3 4">
    <name type="scientific">[Clostridium] symbiosum ATCC 14940</name>
    <dbReference type="NCBI Taxonomy" id="411472"/>
    <lineage>
        <taxon>Bacteria</taxon>
        <taxon>Bacillati</taxon>
        <taxon>Bacillota</taxon>
        <taxon>Clostridia</taxon>
        <taxon>Lachnospirales</taxon>
        <taxon>Lachnospiraceae</taxon>
        <taxon>Otoolea</taxon>
    </lineage>
</organism>
<evidence type="ECO:0000313" key="3">
    <source>
        <dbReference type="EMBL" id="ERI78525.1"/>
    </source>
</evidence>
<accession>A0ABC9U0F0</accession>
<protein>
    <recommendedName>
        <fullName evidence="5">Zinc ribbon domain-containing protein</fullName>
    </recommendedName>
</protein>
<evidence type="ECO:0000313" key="4">
    <source>
        <dbReference type="Proteomes" id="UP000016491"/>
    </source>
</evidence>
<feature type="transmembrane region" description="Helical" evidence="2">
    <location>
        <begin position="134"/>
        <end position="158"/>
    </location>
</feature>
<keyword evidence="2" id="KW-1133">Transmembrane helix</keyword>
<feature type="compositionally biased region" description="Polar residues" evidence="1">
    <location>
        <begin position="101"/>
        <end position="116"/>
    </location>
</feature>
<comment type="caution">
    <text evidence="3">The sequence shown here is derived from an EMBL/GenBank/DDBJ whole genome shotgun (WGS) entry which is preliminary data.</text>
</comment>
<name>A0ABC9U0F0_CLOSY</name>
<gene>
    <name evidence="3" type="ORF">CLOSYM_01446</name>
</gene>
<dbReference type="EMBL" id="AWSU01000118">
    <property type="protein sequence ID" value="ERI78525.1"/>
    <property type="molecule type" value="Genomic_DNA"/>
</dbReference>
<proteinExistence type="predicted"/>
<evidence type="ECO:0008006" key="5">
    <source>
        <dbReference type="Google" id="ProtNLM"/>
    </source>
</evidence>
<keyword evidence="2" id="KW-0812">Transmembrane</keyword>
<evidence type="ECO:0000256" key="2">
    <source>
        <dbReference type="SAM" id="Phobius"/>
    </source>
</evidence>
<keyword evidence="2" id="KW-0472">Membrane</keyword>
<dbReference type="Proteomes" id="UP000016491">
    <property type="component" value="Unassembled WGS sequence"/>
</dbReference>
<evidence type="ECO:0000256" key="1">
    <source>
        <dbReference type="SAM" id="MobiDB-lite"/>
    </source>
</evidence>
<reference evidence="3 4" key="1">
    <citation type="submission" date="2013-07" db="EMBL/GenBank/DDBJ databases">
        <authorList>
            <person name="Weinstock G."/>
            <person name="Sodergren E."/>
            <person name="Wylie T."/>
            <person name="Fulton L."/>
            <person name="Fulton R."/>
            <person name="Fronick C."/>
            <person name="O'Laughlin M."/>
            <person name="Godfrey J."/>
            <person name="Miner T."/>
            <person name="Herter B."/>
            <person name="Appelbaum E."/>
            <person name="Cordes M."/>
            <person name="Lek S."/>
            <person name="Wollam A."/>
            <person name="Pepin K.H."/>
            <person name="Palsikar V.B."/>
            <person name="Mitreva M."/>
            <person name="Wilson R.K."/>
        </authorList>
    </citation>
    <scope>NUCLEOTIDE SEQUENCE [LARGE SCALE GENOMIC DNA]</scope>
    <source>
        <strain evidence="3 4">ATCC 14940</strain>
    </source>
</reference>
<sequence>MVYYDKQTSGRKESGSMVKRICPICDQAMKGKHYCPVCRSYVKNPIIMNRDYYLNERHPAYETDCEYHNPAISREQKPQIKKTAHGQTAKPGSGMPAYGGSRNQTGRRIQQKQTGPVYTPAGTGKKAGNPVTSFILIFIVIMFLISLLSAVIPFMMFAL</sequence>